<dbReference type="EMBL" id="NEVM01000005">
    <property type="protein sequence ID" value="OZI30235.1"/>
    <property type="molecule type" value="Genomic_DNA"/>
</dbReference>
<organism evidence="1 2">
    <name type="scientific">Bordetella genomosp. 10</name>
    <dbReference type="NCBI Taxonomy" id="1416804"/>
    <lineage>
        <taxon>Bacteria</taxon>
        <taxon>Pseudomonadati</taxon>
        <taxon>Pseudomonadota</taxon>
        <taxon>Betaproteobacteria</taxon>
        <taxon>Burkholderiales</taxon>
        <taxon>Alcaligenaceae</taxon>
        <taxon>Bordetella</taxon>
    </lineage>
</organism>
<gene>
    <name evidence="1" type="ORF">CAL29_19450</name>
</gene>
<name>A0A261RZ88_9BORD</name>
<dbReference type="OrthoDB" id="9152200at2"/>
<evidence type="ECO:0000313" key="1">
    <source>
        <dbReference type="EMBL" id="OZI30235.1"/>
    </source>
</evidence>
<evidence type="ECO:0008006" key="3">
    <source>
        <dbReference type="Google" id="ProtNLM"/>
    </source>
</evidence>
<proteinExistence type="predicted"/>
<reference evidence="2" key="1">
    <citation type="submission" date="2017-05" db="EMBL/GenBank/DDBJ databases">
        <title>Complete and WGS of Bordetella genogroups.</title>
        <authorList>
            <person name="Spilker T."/>
            <person name="Lipuma J."/>
        </authorList>
    </citation>
    <scope>NUCLEOTIDE SEQUENCE [LARGE SCALE GENOMIC DNA]</scope>
    <source>
        <strain evidence="2">AU16122</strain>
    </source>
</reference>
<keyword evidence="2" id="KW-1185">Reference proteome</keyword>
<dbReference type="AlphaFoldDB" id="A0A261RZ88"/>
<dbReference type="Proteomes" id="UP000216020">
    <property type="component" value="Unassembled WGS sequence"/>
</dbReference>
<evidence type="ECO:0000313" key="2">
    <source>
        <dbReference type="Proteomes" id="UP000216020"/>
    </source>
</evidence>
<comment type="caution">
    <text evidence="1">The sequence shown here is derived from an EMBL/GenBank/DDBJ whole genome shotgun (WGS) entry which is preliminary data.</text>
</comment>
<protein>
    <recommendedName>
        <fullName evidence="3">HEPN domain-containing protein</fullName>
    </recommendedName>
</protein>
<sequence>MALRKPGDFVAEGSKVFLKAPLNRESIRGWVDMAYAKARDASNIDNSTSTRLGAAYDAVFNLSLAVLSAHGWRCTSANGHHVQVLEAACSYAGAGQRLFDEMDAVRDARNDQYNGVAPGEGDVASALKAMKQLVPLLLDIVQAHLPKE</sequence>
<accession>A0A261RZ88</accession>
<dbReference type="RefSeq" id="WP_094854668.1">
    <property type="nucleotide sequence ID" value="NZ_NEVM01000005.1"/>
</dbReference>